<dbReference type="eggNOG" id="COG1070">
    <property type="taxonomic scope" value="Bacteria"/>
</dbReference>
<comment type="catalytic activity">
    <reaction evidence="8 10">
        <text>D-xylulose + ATP = D-xylulose 5-phosphate + ADP + H(+)</text>
        <dbReference type="Rhea" id="RHEA:10964"/>
        <dbReference type="ChEBI" id="CHEBI:15378"/>
        <dbReference type="ChEBI" id="CHEBI:17140"/>
        <dbReference type="ChEBI" id="CHEBI:30616"/>
        <dbReference type="ChEBI" id="CHEBI:57737"/>
        <dbReference type="ChEBI" id="CHEBI:456216"/>
        <dbReference type="EC" id="2.7.1.17"/>
    </reaction>
</comment>
<dbReference type="InterPro" id="IPR043129">
    <property type="entry name" value="ATPase_NBD"/>
</dbReference>
<proteinExistence type="inferred from homology"/>
<dbReference type="GO" id="GO:0005998">
    <property type="term" value="P:xylulose catabolic process"/>
    <property type="evidence" value="ECO:0007669"/>
    <property type="project" value="UniProtKB-UniRule"/>
</dbReference>
<dbReference type="PANTHER" id="PTHR43095">
    <property type="entry name" value="SUGAR KINASE"/>
    <property type="match status" value="1"/>
</dbReference>
<accession>S2KNK3</accession>
<name>S2KNK3_LITA3</name>
<comment type="function">
    <text evidence="8">Catalyzes the phosphorylation of D-xylulose to D-xylulose 5-phosphate.</text>
</comment>
<dbReference type="PIRSF" id="PIRSF000538">
    <property type="entry name" value="GlpK"/>
    <property type="match status" value="1"/>
</dbReference>
<sequence length="506" mass="54231">MMNRGLEEERKMYVGVDCGTQSTKVVVVDVEGETILGEARRPHHLIEGDNGRREQQPSEWLDAFRGAFQEAVTNAGIDSRAIRAIGVSGQQHGMVALDAYGEPVHPAKLWCDTETAVANTALVERLGGEAGCLDKLGLVLQTGYTASKVAWLRDVQPDAYRRIDSLLLPHDYLNFWLTGECVAEAGDASGTGYFDTRTRRWRDDVFAEIAPELDAERVLPRLIESYEPAGVVRPGLARELGLSDEVLVASGGGDNMLGAIGTGNIAPGLVTLSLGTSGTVCAYSREPVRAESAMVANFCASHGGWLPLICTMNVTSATTLVRELFGLDLAAFGERIDNAPIGAEGVTILPFFNGERVPALPHASASFLGLTSVNTTQANLCRAVVESATFGMRYGLELLGDLAKGASQIRLIGGGAKSPVWRQMVADITGTQVICPEITDAAALGAALQAAWCHQRGATSLEALCKRLVHLDEGSLANPEPMRVEAYQEIYTRYRQALAARHEIPA</sequence>
<evidence type="ECO:0000256" key="10">
    <source>
        <dbReference type="RuleBase" id="RU364073"/>
    </source>
</evidence>
<keyword evidence="3 8" id="KW-0808">Transferase</keyword>
<organism evidence="13 14">
    <name type="scientific">Litchfieldella anticariensis (strain DSM 16096 / CECT 5854 / CIP 108499 / LMG 22089 / FP35)</name>
    <name type="common">Halomonas anticariensis</name>
    <dbReference type="NCBI Taxonomy" id="1121939"/>
    <lineage>
        <taxon>Bacteria</taxon>
        <taxon>Pseudomonadati</taxon>
        <taxon>Pseudomonadota</taxon>
        <taxon>Gammaproteobacteria</taxon>
        <taxon>Oceanospirillales</taxon>
        <taxon>Halomonadaceae</taxon>
        <taxon>Litchfieldella</taxon>
    </lineage>
</organism>
<dbReference type="AlphaFoldDB" id="S2KNK3"/>
<feature type="active site" description="Proton acceptor" evidence="8">
    <location>
        <position position="254"/>
    </location>
</feature>
<reference evidence="13 14" key="1">
    <citation type="journal article" date="2013" name="Genome Announc.">
        <title>Draft genome sequence of the moderately halophilic gammaproteobacterium Halomonas anticariensis FP35.</title>
        <authorList>
            <person name="Tahrioui A."/>
            <person name="Quesada E."/>
            <person name="Llamas I."/>
        </authorList>
    </citation>
    <scope>NUCLEOTIDE SEQUENCE [LARGE SCALE GENOMIC DNA]</scope>
    <source>
        <strain evidence="14">DSM 16096 / CECT 5854 / LMG 22089 / FP35</strain>
    </source>
</reference>
<dbReference type="InterPro" id="IPR018483">
    <property type="entry name" value="Carb_kinase_FGGY_CS"/>
</dbReference>
<dbReference type="Pfam" id="PF00370">
    <property type="entry name" value="FGGY_N"/>
    <property type="match status" value="1"/>
</dbReference>
<dbReference type="GO" id="GO:0042732">
    <property type="term" value="P:D-xylose metabolic process"/>
    <property type="evidence" value="ECO:0007669"/>
    <property type="project" value="UniProtKB-KW"/>
</dbReference>
<dbReference type="HAMAP" id="MF_02220">
    <property type="entry name" value="XylB"/>
    <property type="match status" value="1"/>
</dbReference>
<dbReference type="STRING" id="1121939.L861_20610"/>
<feature type="domain" description="Carbohydrate kinase FGGY N-terminal" evidence="11">
    <location>
        <begin position="12"/>
        <end position="261"/>
    </location>
</feature>
<protein>
    <recommendedName>
        <fullName evidence="8 10">Xylulose kinase</fullName>
        <shortName evidence="8 10">Xylulokinase</shortName>
        <ecNumber evidence="8 10">2.7.1.17</ecNumber>
    </recommendedName>
</protein>
<evidence type="ECO:0000259" key="11">
    <source>
        <dbReference type="Pfam" id="PF00370"/>
    </source>
</evidence>
<keyword evidence="4 8" id="KW-0547">Nucleotide-binding</keyword>
<dbReference type="PANTHER" id="PTHR43095:SF5">
    <property type="entry name" value="XYLULOSE KINASE"/>
    <property type="match status" value="1"/>
</dbReference>
<dbReference type="InterPro" id="IPR050406">
    <property type="entry name" value="FGGY_Carb_Kinase"/>
</dbReference>
<dbReference type="InterPro" id="IPR018484">
    <property type="entry name" value="FGGY_N"/>
</dbReference>
<feature type="binding site" evidence="8">
    <location>
        <begin position="91"/>
        <end position="92"/>
    </location>
    <ligand>
        <name>substrate</name>
    </ligand>
</feature>
<dbReference type="InterPro" id="IPR018485">
    <property type="entry name" value="FGGY_C"/>
</dbReference>
<keyword evidence="5 8" id="KW-0418">Kinase</keyword>
<evidence type="ECO:0000313" key="14">
    <source>
        <dbReference type="Proteomes" id="UP000014463"/>
    </source>
</evidence>
<evidence type="ECO:0000313" key="13">
    <source>
        <dbReference type="EMBL" id="EPC02058.1"/>
    </source>
</evidence>
<evidence type="ECO:0000256" key="9">
    <source>
        <dbReference type="RuleBase" id="RU003733"/>
    </source>
</evidence>
<dbReference type="InterPro" id="IPR000577">
    <property type="entry name" value="Carb_kinase_FGGY"/>
</dbReference>
<dbReference type="PATRIC" id="fig|1121939.11.peg.2719"/>
<evidence type="ECO:0000256" key="2">
    <source>
        <dbReference type="ARBA" id="ARBA00022629"/>
    </source>
</evidence>
<dbReference type="Pfam" id="PF02782">
    <property type="entry name" value="FGGY_C"/>
    <property type="match status" value="1"/>
</dbReference>
<feature type="domain" description="Carbohydrate kinase FGGY C-terminal" evidence="12">
    <location>
        <begin position="272"/>
        <end position="452"/>
    </location>
</feature>
<feature type="site" description="Important for activity" evidence="8">
    <location>
        <position position="17"/>
    </location>
</feature>
<dbReference type="Proteomes" id="UP000014463">
    <property type="component" value="Unassembled WGS sequence"/>
</dbReference>
<evidence type="ECO:0000256" key="1">
    <source>
        <dbReference type="ARBA" id="ARBA00009156"/>
    </source>
</evidence>
<gene>
    <name evidence="8 10" type="primary">xylB</name>
    <name evidence="13" type="ORF">L861_20610</name>
</gene>
<dbReference type="CDD" id="cd07809">
    <property type="entry name" value="ASKHA_NBD_FGGY_BaXK-like"/>
    <property type="match status" value="1"/>
</dbReference>
<evidence type="ECO:0000256" key="4">
    <source>
        <dbReference type="ARBA" id="ARBA00022741"/>
    </source>
</evidence>
<dbReference type="PROSITE" id="PS00445">
    <property type="entry name" value="FGGY_KINASES_2"/>
    <property type="match status" value="1"/>
</dbReference>
<dbReference type="NCBIfam" id="TIGR01312">
    <property type="entry name" value="XylB"/>
    <property type="match status" value="1"/>
</dbReference>
<keyword evidence="7 8" id="KW-0119">Carbohydrate metabolism</keyword>
<dbReference type="GO" id="GO:0005524">
    <property type="term" value="F:ATP binding"/>
    <property type="evidence" value="ECO:0007669"/>
    <property type="project" value="UniProtKB-UniRule"/>
</dbReference>
<keyword evidence="2 8" id="KW-0859">Xylose metabolism</keyword>
<evidence type="ECO:0000256" key="7">
    <source>
        <dbReference type="ARBA" id="ARBA00023277"/>
    </source>
</evidence>
<dbReference type="Gene3D" id="3.30.420.40">
    <property type="match status" value="2"/>
</dbReference>
<evidence type="ECO:0000259" key="12">
    <source>
        <dbReference type="Pfam" id="PF02782"/>
    </source>
</evidence>
<comment type="caution">
    <text evidence="13">The sequence shown here is derived from an EMBL/GenBank/DDBJ whole genome shotgun (WGS) entry which is preliminary data.</text>
</comment>
<dbReference type="SUPFAM" id="SSF53067">
    <property type="entry name" value="Actin-like ATPase domain"/>
    <property type="match status" value="2"/>
</dbReference>
<keyword evidence="14" id="KW-1185">Reference proteome</keyword>
<dbReference type="InterPro" id="IPR006000">
    <property type="entry name" value="Xylulokinase"/>
</dbReference>
<keyword evidence="6 8" id="KW-0067">ATP-binding</keyword>
<evidence type="ECO:0000256" key="3">
    <source>
        <dbReference type="ARBA" id="ARBA00022679"/>
    </source>
</evidence>
<evidence type="ECO:0000256" key="6">
    <source>
        <dbReference type="ARBA" id="ARBA00022840"/>
    </source>
</evidence>
<dbReference type="EC" id="2.7.1.17" evidence="8 10"/>
<comment type="similarity">
    <text evidence="1 8 9">Belongs to the FGGY kinase family.</text>
</comment>
<dbReference type="EMBL" id="ASTJ01000029">
    <property type="protein sequence ID" value="EPC02058.1"/>
    <property type="molecule type" value="Genomic_DNA"/>
</dbReference>
<evidence type="ECO:0000256" key="5">
    <source>
        <dbReference type="ARBA" id="ARBA00022777"/>
    </source>
</evidence>
<dbReference type="GO" id="GO:0004856">
    <property type="term" value="F:D-xylulokinase activity"/>
    <property type="evidence" value="ECO:0007669"/>
    <property type="project" value="UniProtKB-UniRule"/>
</dbReference>
<evidence type="ECO:0000256" key="8">
    <source>
        <dbReference type="HAMAP-Rule" id="MF_02220"/>
    </source>
</evidence>